<dbReference type="EMBL" id="BTFZ01000011">
    <property type="protein sequence ID" value="GMM36118.1"/>
    <property type="molecule type" value="Genomic_DNA"/>
</dbReference>
<gene>
    <name evidence="3" type="ORF">DASC09_034430</name>
</gene>
<evidence type="ECO:0000313" key="4">
    <source>
        <dbReference type="Proteomes" id="UP001360560"/>
    </source>
</evidence>
<sequence>MESAGIITNPILELSKDYDLAFKNIEQDNISRLLNYKSEYLSNINTLLRDSTSRNEEESEKSDSVVSVENEGLELLKELVNPRYLDNILEQYHSYFSNVKFTYLEQSTKEKFLRNIVNSKFITVKELETMKFNTANSKKKLWEKKQKRDELLVKINEVLWSNYSKFEDIKELQEKSKSSIKQSMELLKKIDALEKENLDHYESKSNHFEDDERVIDCLHSINDYDDLIQDSKEDSLVFQERQRKSIDSALKGNVSADSSIVSNFGDYLLVNSSKNLEALIKKRKLNIENLQKEQEIVKKKIKASTKELESHHSKFQALAQENDKLKQSTKENHIKNELLMQKRKDQGDEMTLNYIKGFASWAAELSVLLKTLEDASSKMTNNENEVENHTCQIYNIALVKEHVKYLIRFEKTGNSCYTILQVKLSGTESDPLMNEENEKLEATLTKTKPSFKNIVDMCEWLSSNSI</sequence>
<protein>
    <recommendedName>
        <fullName evidence="2">Kinetochore protein Sos7 coiled-coil domain-containing protein</fullName>
    </recommendedName>
</protein>
<evidence type="ECO:0000259" key="2">
    <source>
        <dbReference type="Pfam" id="PF20882"/>
    </source>
</evidence>
<feature type="coiled-coil region" evidence="1">
    <location>
        <begin position="273"/>
        <end position="328"/>
    </location>
</feature>
<proteinExistence type="predicted"/>
<dbReference type="Proteomes" id="UP001360560">
    <property type="component" value="Unassembled WGS sequence"/>
</dbReference>
<feature type="domain" description="Kinetochore protein Sos7 coiled-coil" evidence="2">
    <location>
        <begin position="95"/>
        <end position="158"/>
    </location>
</feature>
<comment type="caution">
    <text evidence="3">The sequence shown here is derived from an EMBL/GenBank/DDBJ whole genome shotgun (WGS) entry which is preliminary data.</text>
</comment>
<evidence type="ECO:0000256" key="1">
    <source>
        <dbReference type="SAM" id="Coils"/>
    </source>
</evidence>
<organism evidence="3 4">
    <name type="scientific">Saccharomycopsis crataegensis</name>
    <dbReference type="NCBI Taxonomy" id="43959"/>
    <lineage>
        <taxon>Eukaryota</taxon>
        <taxon>Fungi</taxon>
        <taxon>Dikarya</taxon>
        <taxon>Ascomycota</taxon>
        <taxon>Saccharomycotina</taxon>
        <taxon>Saccharomycetes</taxon>
        <taxon>Saccharomycopsidaceae</taxon>
        <taxon>Saccharomycopsis</taxon>
    </lineage>
</organism>
<dbReference type="InterPro" id="IPR048781">
    <property type="entry name" value="Sos7_CC"/>
</dbReference>
<dbReference type="Pfam" id="PF20882">
    <property type="entry name" value="Sos7"/>
    <property type="match status" value="1"/>
</dbReference>
<keyword evidence="4" id="KW-1185">Reference proteome</keyword>
<name>A0AAV5QPM8_9ASCO</name>
<reference evidence="3 4" key="1">
    <citation type="journal article" date="2023" name="Elife">
        <title>Identification of key yeast species and microbe-microbe interactions impacting larval growth of Drosophila in the wild.</title>
        <authorList>
            <person name="Mure A."/>
            <person name="Sugiura Y."/>
            <person name="Maeda R."/>
            <person name="Honda K."/>
            <person name="Sakurai N."/>
            <person name="Takahashi Y."/>
            <person name="Watada M."/>
            <person name="Katoh T."/>
            <person name="Gotoh A."/>
            <person name="Gotoh Y."/>
            <person name="Taniguchi I."/>
            <person name="Nakamura K."/>
            <person name="Hayashi T."/>
            <person name="Katayama T."/>
            <person name="Uemura T."/>
            <person name="Hattori Y."/>
        </authorList>
    </citation>
    <scope>NUCLEOTIDE SEQUENCE [LARGE SCALE GENOMIC DNA]</scope>
    <source>
        <strain evidence="3 4">SC-9</strain>
    </source>
</reference>
<keyword evidence="1" id="KW-0175">Coiled coil</keyword>
<dbReference type="GeneID" id="90074093"/>
<accession>A0AAV5QPM8</accession>
<evidence type="ECO:0000313" key="3">
    <source>
        <dbReference type="EMBL" id="GMM36118.1"/>
    </source>
</evidence>
<dbReference type="AlphaFoldDB" id="A0AAV5QPM8"/>
<dbReference type="RefSeq" id="XP_064853114.1">
    <property type="nucleotide sequence ID" value="XM_064997042.1"/>
</dbReference>